<protein>
    <submittedName>
        <fullName evidence="1">Uncharacterized protein</fullName>
    </submittedName>
</protein>
<dbReference type="Proteomes" id="UP000076858">
    <property type="component" value="Unassembled WGS sequence"/>
</dbReference>
<reference evidence="1 2" key="1">
    <citation type="submission" date="2016-03" db="EMBL/GenBank/DDBJ databases">
        <title>EvidentialGene: Evidence-directed Construction of Genes on Genomes.</title>
        <authorList>
            <person name="Gilbert D.G."/>
            <person name="Choi J.-H."/>
            <person name="Mockaitis K."/>
            <person name="Colbourne J."/>
            <person name="Pfrender M."/>
        </authorList>
    </citation>
    <scope>NUCLEOTIDE SEQUENCE [LARGE SCALE GENOMIC DNA]</scope>
    <source>
        <strain evidence="1 2">Xinb3</strain>
        <tissue evidence="1">Complete organism</tissue>
    </source>
</reference>
<evidence type="ECO:0000313" key="1">
    <source>
        <dbReference type="EMBL" id="KZS00813.1"/>
    </source>
</evidence>
<sequence>MRVTRLPHFILLSDVEERTNVIIKHILPSTGHFFCPCPPPPHKKINGILRETS</sequence>
<dbReference type="EMBL" id="LRGB01008448">
    <property type="protein sequence ID" value="KZS00813.1"/>
    <property type="molecule type" value="Genomic_DNA"/>
</dbReference>
<evidence type="ECO:0000313" key="2">
    <source>
        <dbReference type="Proteomes" id="UP000076858"/>
    </source>
</evidence>
<name>A0A164I2M3_9CRUS</name>
<organism evidence="1 2">
    <name type="scientific">Daphnia magna</name>
    <dbReference type="NCBI Taxonomy" id="35525"/>
    <lineage>
        <taxon>Eukaryota</taxon>
        <taxon>Metazoa</taxon>
        <taxon>Ecdysozoa</taxon>
        <taxon>Arthropoda</taxon>
        <taxon>Crustacea</taxon>
        <taxon>Branchiopoda</taxon>
        <taxon>Diplostraca</taxon>
        <taxon>Cladocera</taxon>
        <taxon>Anomopoda</taxon>
        <taxon>Daphniidae</taxon>
        <taxon>Daphnia</taxon>
    </lineage>
</organism>
<proteinExistence type="predicted"/>
<keyword evidence="2" id="KW-1185">Reference proteome</keyword>
<dbReference type="AlphaFoldDB" id="A0A164I2M3"/>
<comment type="caution">
    <text evidence="1">The sequence shown here is derived from an EMBL/GenBank/DDBJ whole genome shotgun (WGS) entry which is preliminary data.</text>
</comment>
<gene>
    <name evidence="1" type="ORF">APZ42_002738</name>
</gene>
<accession>A0A164I2M3</accession>